<proteinExistence type="predicted"/>
<dbReference type="RefSeq" id="WP_012664005.1">
    <property type="nucleotide sequence ID" value="NC_012115.1"/>
</dbReference>
<dbReference type="AlphaFoldDB" id="B9L6A2"/>
<organism evidence="2 3">
    <name type="scientific">Nautilia profundicola (strain ATCC BAA-1463 / DSM 18972 / AmH)</name>
    <dbReference type="NCBI Taxonomy" id="598659"/>
    <lineage>
        <taxon>Bacteria</taxon>
        <taxon>Pseudomonadati</taxon>
        <taxon>Campylobacterota</taxon>
        <taxon>Epsilonproteobacteria</taxon>
        <taxon>Nautiliales</taxon>
        <taxon>Nautiliaceae</taxon>
        <taxon>Nautilia</taxon>
    </lineage>
</organism>
<dbReference type="EMBL" id="CP001279">
    <property type="protein sequence ID" value="ACM92634.1"/>
    <property type="molecule type" value="Genomic_DNA"/>
</dbReference>
<gene>
    <name evidence="2" type="ordered locus">NAMH_1500</name>
</gene>
<keyword evidence="3" id="KW-1185">Reference proteome</keyword>
<feature type="coiled-coil region" evidence="1">
    <location>
        <begin position="188"/>
        <end position="270"/>
    </location>
</feature>
<reference evidence="2 3" key="1">
    <citation type="journal article" date="2009" name="PLoS Genet.">
        <title>Adaptations to submarine hydrothermal environments exemplified by the genome of Nautilia profundicola.</title>
        <authorList>
            <person name="Campbell B.J."/>
            <person name="Smith J.L."/>
            <person name="Hanson T.E."/>
            <person name="Klotz M.G."/>
            <person name="Stein L.Y."/>
            <person name="Lee C.K."/>
            <person name="Wu D."/>
            <person name="Robinson J.M."/>
            <person name="Khouri H.M."/>
            <person name="Eisen J.A."/>
            <person name="Cary S.C."/>
        </authorList>
    </citation>
    <scope>NUCLEOTIDE SEQUENCE [LARGE SCALE GENOMIC DNA]</scope>
    <source>
        <strain evidence="3">ATCC BAA-1463 / DSM 18972 / AmH</strain>
    </source>
</reference>
<dbReference type="Proteomes" id="UP000000448">
    <property type="component" value="Chromosome"/>
</dbReference>
<dbReference type="KEGG" id="nam:NAMH_1500"/>
<sequence>MRKSSINIQKANLGEFWHNTREKETNNSIFKDATNEYDKPAEEAIKLYREDLKIKSEKYTERTGQKLQKRAITLMNALINLDEHHSLEDVKKVARMLEEKLDVKVYQIALHRDEGFINEDGKKHVNWHAHIMFSGLDSNGNSVKRNKLNIHVLRQLQDEVAQILNMERGRPDKTKKHVNIYEYKERKKSEAEAVKKEKMKDVSRAENLKLKMENRKLKNENETLKNELNKYKQMFTEYRKETGKNVSALKKEISELRRKMIQANRDAEQKIFTAEDYKILSNLKKSLNAKTAAEVEKKLSELKEKINKKILFSNSVNLKKTGKNDFNKKLYVFSKLINNDYKSLKRMGISMDDYFFKKTEDDEILVGNKDKNLYLKVSPDSITANANPAVSDTEVAHEIFKLATANGKNIMDLEPRGSAEFKRAFYNLQENYIAQILSKNPQKNLHDINI</sequence>
<dbReference type="eggNOG" id="ENOG5032R3T">
    <property type="taxonomic scope" value="Bacteria"/>
</dbReference>
<name>B9L6A2_NAUPA</name>
<evidence type="ECO:0000313" key="3">
    <source>
        <dbReference type="Proteomes" id="UP000000448"/>
    </source>
</evidence>
<dbReference type="HOGENOM" id="CLU_608103_0_0_7"/>
<evidence type="ECO:0000313" key="2">
    <source>
        <dbReference type="EMBL" id="ACM92634.1"/>
    </source>
</evidence>
<dbReference type="STRING" id="598659.NAMH_1500"/>
<accession>B9L6A2</accession>
<dbReference type="OrthoDB" id="5353371at2"/>
<protein>
    <submittedName>
        <fullName evidence="2">Mobilization protein</fullName>
    </submittedName>
</protein>
<keyword evidence="1" id="KW-0175">Coiled coil</keyword>
<evidence type="ECO:0000256" key="1">
    <source>
        <dbReference type="SAM" id="Coils"/>
    </source>
</evidence>